<accession>A0A9D5R9P1</accession>
<evidence type="ECO:0000259" key="4">
    <source>
        <dbReference type="PROSITE" id="PS50932"/>
    </source>
</evidence>
<reference evidence="5" key="1">
    <citation type="submission" date="2020-10" db="EMBL/GenBank/DDBJ databases">
        <title>ChiBAC.</title>
        <authorList>
            <person name="Zenner C."/>
            <person name="Hitch T.C.A."/>
            <person name="Clavel T."/>
        </authorList>
    </citation>
    <scope>NUCLEOTIDE SEQUENCE</scope>
    <source>
        <strain evidence="5">DSM 107454</strain>
    </source>
</reference>
<dbReference type="PANTHER" id="PTHR30146">
    <property type="entry name" value="LACI-RELATED TRANSCRIPTIONAL REPRESSOR"/>
    <property type="match status" value="1"/>
</dbReference>
<proteinExistence type="predicted"/>
<dbReference type="SMART" id="SM00354">
    <property type="entry name" value="HTH_LACI"/>
    <property type="match status" value="1"/>
</dbReference>
<dbReference type="PANTHER" id="PTHR30146:SF109">
    <property type="entry name" value="HTH-TYPE TRANSCRIPTIONAL REGULATOR GALS"/>
    <property type="match status" value="1"/>
</dbReference>
<dbReference type="PROSITE" id="PS00356">
    <property type="entry name" value="HTH_LACI_1"/>
    <property type="match status" value="1"/>
</dbReference>
<dbReference type="InterPro" id="IPR010982">
    <property type="entry name" value="Lambda_DNA-bd_dom_sf"/>
</dbReference>
<dbReference type="CDD" id="cd06267">
    <property type="entry name" value="PBP1_LacI_sugar_binding-like"/>
    <property type="match status" value="1"/>
</dbReference>
<dbReference type="InterPro" id="IPR028082">
    <property type="entry name" value="Peripla_BP_I"/>
</dbReference>
<organism evidence="5 6">
    <name type="scientific">Ructibacterium gallinarum</name>
    <dbReference type="NCBI Taxonomy" id="2779355"/>
    <lineage>
        <taxon>Bacteria</taxon>
        <taxon>Bacillati</taxon>
        <taxon>Bacillota</taxon>
        <taxon>Clostridia</taxon>
        <taxon>Eubacteriales</taxon>
        <taxon>Oscillospiraceae</taxon>
        <taxon>Ructibacterium</taxon>
    </lineage>
</organism>
<feature type="domain" description="HTH lacI-type" evidence="4">
    <location>
        <begin position="4"/>
        <end position="60"/>
    </location>
</feature>
<evidence type="ECO:0000313" key="5">
    <source>
        <dbReference type="EMBL" id="MBE5040704.1"/>
    </source>
</evidence>
<dbReference type="CDD" id="cd01392">
    <property type="entry name" value="HTH_LacI"/>
    <property type="match status" value="1"/>
</dbReference>
<dbReference type="SUPFAM" id="SSF53822">
    <property type="entry name" value="Periplasmic binding protein-like I"/>
    <property type="match status" value="1"/>
</dbReference>
<dbReference type="InterPro" id="IPR046335">
    <property type="entry name" value="LacI/GalR-like_sensor"/>
</dbReference>
<dbReference type="GO" id="GO:0003700">
    <property type="term" value="F:DNA-binding transcription factor activity"/>
    <property type="evidence" value="ECO:0007669"/>
    <property type="project" value="TreeGrafter"/>
</dbReference>
<dbReference type="AlphaFoldDB" id="A0A9D5R9P1"/>
<dbReference type="Pfam" id="PF00356">
    <property type="entry name" value="LacI"/>
    <property type="match status" value="1"/>
</dbReference>
<dbReference type="Proteomes" id="UP000806542">
    <property type="component" value="Unassembled WGS sequence"/>
</dbReference>
<dbReference type="RefSeq" id="WP_226393259.1">
    <property type="nucleotide sequence ID" value="NZ_JADCKB010000021.1"/>
</dbReference>
<name>A0A9D5R9P1_9FIRM</name>
<keyword evidence="2 5" id="KW-0238">DNA-binding</keyword>
<dbReference type="Pfam" id="PF13377">
    <property type="entry name" value="Peripla_BP_3"/>
    <property type="match status" value="1"/>
</dbReference>
<keyword evidence="3" id="KW-0804">Transcription</keyword>
<protein>
    <submittedName>
        <fullName evidence="5">LacI family DNA-binding transcriptional regulator</fullName>
    </submittedName>
</protein>
<evidence type="ECO:0000256" key="3">
    <source>
        <dbReference type="ARBA" id="ARBA00023163"/>
    </source>
</evidence>
<keyword evidence="6" id="KW-1185">Reference proteome</keyword>
<dbReference type="InterPro" id="IPR000843">
    <property type="entry name" value="HTH_LacI"/>
</dbReference>
<evidence type="ECO:0000256" key="1">
    <source>
        <dbReference type="ARBA" id="ARBA00023015"/>
    </source>
</evidence>
<dbReference type="SUPFAM" id="SSF47413">
    <property type="entry name" value="lambda repressor-like DNA-binding domains"/>
    <property type="match status" value="1"/>
</dbReference>
<evidence type="ECO:0000313" key="6">
    <source>
        <dbReference type="Proteomes" id="UP000806542"/>
    </source>
</evidence>
<dbReference type="PROSITE" id="PS50932">
    <property type="entry name" value="HTH_LACI_2"/>
    <property type="match status" value="1"/>
</dbReference>
<dbReference type="GO" id="GO:0000976">
    <property type="term" value="F:transcription cis-regulatory region binding"/>
    <property type="evidence" value="ECO:0007669"/>
    <property type="project" value="TreeGrafter"/>
</dbReference>
<dbReference type="EMBL" id="JADCKB010000021">
    <property type="protein sequence ID" value="MBE5040704.1"/>
    <property type="molecule type" value="Genomic_DNA"/>
</dbReference>
<keyword evidence="1" id="KW-0805">Transcription regulation</keyword>
<gene>
    <name evidence="5" type="ORF">INF28_09560</name>
</gene>
<sequence>MKKATIKDVAALAGVSVSAVSYVLNQSTEKKYSEKTRQKIYSAAEKLGYHPNHIARGMRSQRSYSIGIVNWWEINNRVFIKTLEGITAMGEKLGYSVVICPSADSYSYLSYYENKRIDGAVLIAPVTSMAEFNEMEHIRRLQKAKIPFAVINGHTDLPQGNCFRYDFAQTTYLATDYLLAKGHREIIYIAPKYGEEIREVGLRQKGYMTRMQEEGLPCLCRAVEDLTPQMLKQFHSIVTNKTDTAKKVMDMALTAGIKIPEDLSIIAANTEYYSEYLPVPLTTVQIPFQSIGKMAMRRVISAIEHHDLSSEEMPACMVLEQNSVKNLSSEGNKEGKGMRIYS</sequence>
<dbReference type="Gene3D" id="3.40.50.2300">
    <property type="match status" value="2"/>
</dbReference>
<dbReference type="Gene3D" id="1.10.260.40">
    <property type="entry name" value="lambda repressor-like DNA-binding domains"/>
    <property type="match status" value="1"/>
</dbReference>
<comment type="caution">
    <text evidence="5">The sequence shown here is derived from an EMBL/GenBank/DDBJ whole genome shotgun (WGS) entry which is preliminary data.</text>
</comment>
<evidence type="ECO:0000256" key="2">
    <source>
        <dbReference type="ARBA" id="ARBA00023125"/>
    </source>
</evidence>